<dbReference type="OrthoDB" id="8934017at2759"/>
<protein>
    <submittedName>
        <fullName evidence="2">Uncharacterized protein</fullName>
    </submittedName>
</protein>
<sequence length="106" mass="12303">MTSVTRGGAFQRDQPSPRLPMACGPQPVADCWCVLRLHIQANLFPHWSQRKGFSPVWTLWCFFRLPASEKRFPQKSQRKGFSPVWTLSWASRLERPEKAFPHALHT</sequence>
<evidence type="ECO:0000313" key="3">
    <source>
        <dbReference type="Proteomes" id="UP000314294"/>
    </source>
</evidence>
<proteinExistence type="predicted"/>
<keyword evidence="3" id="KW-1185">Reference proteome</keyword>
<dbReference type="EMBL" id="SRLO01000286">
    <property type="protein sequence ID" value="TNN62772.1"/>
    <property type="molecule type" value="Genomic_DNA"/>
</dbReference>
<reference evidence="2 3" key="1">
    <citation type="submission" date="2019-03" db="EMBL/GenBank/DDBJ databases">
        <title>First draft genome of Liparis tanakae, snailfish: a comprehensive survey of snailfish specific genes.</title>
        <authorList>
            <person name="Kim W."/>
            <person name="Song I."/>
            <person name="Jeong J.-H."/>
            <person name="Kim D."/>
            <person name="Kim S."/>
            <person name="Ryu S."/>
            <person name="Song J.Y."/>
            <person name="Lee S.K."/>
        </authorList>
    </citation>
    <scope>NUCLEOTIDE SEQUENCE [LARGE SCALE GENOMIC DNA]</scope>
    <source>
        <tissue evidence="2">Muscle</tissue>
    </source>
</reference>
<comment type="caution">
    <text evidence="2">The sequence shown here is derived from an EMBL/GenBank/DDBJ whole genome shotgun (WGS) entry which is preliminary data.</text>
</comment>
<feature type="region of interest" description="Disordered" evidence="1">
    <location>
        <begin position="1"/>
        <end position="21"/>
    </location>
</feature>
<evidence type="ECO:0000256" key="1">
    <source>
        <dbReference type="SAM" id="MobiDB-lite"/>
    </source>
</evidence>
<evidence type="ECO:0000313" key="2">
    <source>
        <dbReference type="EMBL" id="TNN62772.1"/>
    </source>
</evidence>
<organism evidence="2 3">
    <name type="scientific">Liparis tanakae</name>
    <name type="common">Tanaka's snailfish</name>
    <dbReference type="NCBI Taxonomy" id="230148"/>
    <lineage>
        <taxon>Eukaryota</taxon>
        <taxon>Metazoa</taxon>
        <taxon>Chordata</taxon>
        <taxon>Craniata</taxon>
        <taxon>Vertebrata</taxon>
        <taxon>Euteleostomi</taxon>
        <taxon>Actinopterygii</taxon>
        <taxon>Neopterygii</taxon>
        <taxon>Teleostei</taxon>
        <taxon>Neoteleostei</taxon>
        <taxon>Acanthomorphata</taxon>
        <taxon>Eupercaria</taxon>
        <taxon>Perciformes</taxon>
        <taxon>Cottioidei</taxon>
        <taxon>Cottales</taxon>
        <taxon>Liparidae</taxon>
        <taxon>Liparis</taxon>
    </lineage>
</organism>
<name>A0A4Z2HDA2_9TELE</name>
<dbReference type="AlphaFoldDB" id="A0A4Z2HDA2"/>
<accession>A0A4Z2HDA2</accession>
<dbReference type="Proteomes" id="UP000314294">
    <property type="component" value="Unassembled WGS sequence"/>
</dbReference>
<gene>
    <name evidence="2" type="ORF">EYF80_026998</name>
</gene>